<evidence type="ECO:0000259" key="4">
    <source>
        <dbReference type="Pfam" id="PF03389"/>
    </source>
</evidence>
<feature type="region of interest" description="Disordered" evidence="3">
    <location>
        <begin position="267"/>
        <end position="286"/>
    </location>
</feature>
<gene>
    <name evidence="5" type="ORF">AOT14_10060</name>
</gene>
<dbReference type="InterPro" id="IPR005053">
    <property type="entry name" value="MobA_MobL"/>
</dbReference>
<evidence type="ECO:0000256" key="2">
    <source>
        <dbReference type="ARBA" id="ARBA00022971"/>
    </source>
</evidence>
<feature type="region of interest" description="Disordered" evidence="3">
    <location>
        <begin position="503"/>
        <end position="522"/>
    </location>
</feature>
<accession>A0A0S1AX75</accession>
<feature type="domain" description="MobA/MobL protein" evidence="4">
    <location>
        <begin position="18"/>
        <end position="233"/>
    </location>
</feature>
<organism evidence="5 6">
    <name type="scientific">Stenotrophomonas acidaminiphila</name>
    <dbReference type="NCBI Taxonomy" id="128780"/>
    <lineage>
        <taxon>Bacteria</taxon>
        <taxon>Pseudomonadati</taxon>
        <taxon>Pseudomonadota</taxon>
        <taxon>Gammaproteobacteria</taxon>
        <taxon>Lysobacterales</taxon>
        <taxon>Lysobacteraceae</taxon>
        <taxon>Stenotrophomonas</taxon>
    </lineage>
</organism>
<reference evidence="5 6" key="1">
    <citation type="journal article" date="2015" name="Genome Announc.">
        <title>Complete Genome Sequencing of Stenotrophomonas acidaminiphila ZAC14D2_NAIMI4_2, a Multidrug-Resistant Strain Isolated from Sediments of a Polluted River in Mexico, Uncovers New Antibiotic Resistance Genes and a Novel Class-II Lasso Peptide Biosynthesis Gene Cluster.</title>
        <authorList>
            <person name="Vinuesa P."/>
            <person name="Ochoa-Sanchez L.E."/>
        </authorList>
    </citation>
    <scope>NUCLEOTIDE SEQUENCE [LARGE SCALE GENOMIC DNA]</scope>
    <source>
        <strain evidence="5 6">ZAC14D2_NAIMI4_2</strain>
    </source>
</reference>
<evidence type="ECO:0000256" key="3">
    <source>
        <dbReference type="SAM" id="MobiDB-lite"/>
    </source>
</evidence>
<comment type="similarity">
    <text evidence="1">Belongs to the MobA/MobL family.</text>
</comment>
<protein>
    <submittedName>
        <fullName evidence="5">Plasmid mobilization protein</fullName>
    </submittedName>
</protein>
<dbReference type="KEGG" id="sacz:AOT14_10060"/>
<dbReference type="EMBL" id="CP012900">
    <property type="protein sequence ID" value="ALJ27420.1"/>
    <property type="molecule type" value="Genomic_DNA"/>
</dbReference>
<dbReference type="AlphaFoldDB" id="A0A0S1AX75"/>
<keyword evidence="2" id="KW-0184">Conjugation</keyword>
<evidence type="ECO:0000313" key="6">
    <source>
        <dbReference type="Proteomes" id="UP000061010"/>
    </source>
</evidence>
<dbReference type="Pfam" id="PF03389">
    <property type="entry name" value="MobA_MobL"/>
    <property type="match status" value="1"/>
</dbReference>
<evidence type="ECO:0000313" key="5">
    <source>
        <dbReference type="EMBL" id="ALJ27420.1"/>
    </source>
</evidence>
<feature type="compositionally biased region" description="Basic residues" evidence="3">
    <location>
        <begin position="509"/>
        <end position="522"/>
    </location>
</feature>
<name>A0A0S1AX75_9GAMM</name>
<dbReference type="Gene3D" id="3.30.930.30">
    <property type="match status" value="1"/>
</dbReference>
<sequence length="522" mass="57476">MAIYHARVKTFSRAKGHSSVAAAAYRAGLLLVDEKTGARHDYRRRGGVVETRCVVPTDAPDWSMVPAQLWSAAEQAERRKDATVAREFELALPHELSDDQRSALAAEITRALVDRYQFAAQASLHSPDAKGGLNWHLHVLATTRRLDAGGLADKTRELDGGPAGRAEVEWVREMVARLTNAHLAAAQVGAQVDHRSLEAQAAAAMARGDVVSAALLSRRPTQHVGKNASALARRGEDAERAALNAAIQDENDEEFEKLLEAFEREGRAMESTDGHGPEQARQDRQKANRQGVYLMLPGGGQMRGVHAIAGLTVGQIAVPPRSPGPSARDLFGEAIQLWLDDALAVVIDLLKNTRRFLEDHASRLAAFADHSRLRTDLRELVKRLKTLRRWATERGRRQLAERHALKLLHRAERSLEEFVESNPKPADGTENDWAKRRGRRLAAIEQRLASLKAAREARSPEAEAACEQRLVSAVEAVEEWSGQMLKSYPIESDALAPAFGPLDASKLKASQKTHPPRSPRLH</sequence>
<dbReference type="Proteomes" id="UP000061010">
    <property type="component" value="Chromosome"/>
</dbReference>
<keyword evidence="6" id="KW-1185">Reference proteome</keyword>
<dbReference type="PATRIC" id="fig|128780.6.peg.1005"/>
<evidence type="ECO:0000256" key="1">
    <source>
        <dbReference type="ARBA" id="ARBA00010873"/>
    </source>
</evidence>
<proteinExistence type="inferred from homology"/>
<dbReference type="OrthoDB" id="1826980at2"/>